<gene>
    <name evidence="3" type="ORF">CC86DRAFT_370496</name>
</gene>
<dbReference type="EMBL" id="MU006226">
    <property type="protein sequence ID" value="KAF2826532.1"/>
    <property type="molecule type" value="Genomic_DNA"/>
</dbReference>
<evidence type="ECO:0000313" key="3">
    <source>
        <dbReference type="EMBL" id="KAF2826532.1"/>
    </source>
</evidence>
<accession>A0A6A6ZZN8</accession>
<evidence type="ECO:0000256" key="1">
    <source>
        <dbReference type="SAM" id="Coils"/>
    </source>
</evidence>
<dbReference type="Proteomes" id="UP000799424">
    <property type="component" value="Unassembled WGS sequence"/>
</dbReference>
<sequence length="1056" mass="117876">MSSRKRPAESRSRGNSPPDKRARPPDRSLSMQDKYAQDLFQGPARSPSSRTGSIAGLSDNVPRGPRHAPDGNRVDPHRTGTNSDATNRRRSNGVARPLDDQQRRPSVVHSPLHMQSPGSASGASTPVHGAPPAPSMLPRVGSALAGTASLKYQERPLVSGAPLCLASLRKLRLRKQAIANEARPKGRESPPSAPLNARLKAQQIEITYLKKERENMSERLKVLESLPDQMRELMARLDEARPHSEAVQLLDARMVELETTQHLLSRVEALETTMAAERAMGLSQLTELTCRVDTLMGWKSQQPTRPEITEMVKDVAPSISQATMQNTEARPDKRIDAQQKLLTVMSDGFGVLDDFRKDIESKKYDVQVQNLVQKINDVDRNEGKTYKKVTTLMNDIERYIGPMEKEFEMNDNTLVERTKRLGLVVGQVKNFQSEQGKLANEQKKLTADQDELSKEQGRHSAELKLLAARVSTLEKKPTAPSPGFKKLGIPVTSLSTKNTNASVDIITQRLDQVDNDIKDIRTSCASVEALSFRITQVENRMTSLSKFPERMAAMEAQCSQFTDRLSGLNALEDTRISLATLRSDLSKLEAQNQPTPMHSSDLTNQYAELSSKLSHLDETVNFLNHDFDELEGKVHDRTTRLEVLETGLPIIIQDSFDPFKRDIEQKITELGHNIGGLDGEIAEVQHHSPRKRSSAHEPDAEVHHQAQLTQLQTALAHESSERHRAIREIQQEVASKSDRVDMEQQINRIALCFKGLQDQYNNITTDDLHGKMVQWFLQNYPSSTANMVQQFASLRHDVNTLKDLSAQISWIQFRQQDLSALLTSAPQLQALASSFSGNLLQQTLARVEEAFNNATKAMSVAEAADSKTNNQMKQISSVQQSLHNLNSASAQVSKGPTKQGVDNSLRDLQKEIKTGLADARDSCVRAINDEHNERVNAANELRTAVERNLELQMKALEGSVVEMISTRFKDFQETSASLRHDVDTINNEYITPNRELFGLFGNVLIVIGQLQLLLESINMNLVKGPIAFKWHMDLNSLESREIGEIGSSNVEDKNKQ</sequence>
<dbReference type="AlphaFoldDB" id="A0A6A6ZZN8"/>
<feature type="region of interest" description="Disordered" evidence="2">
    <location>
        <begin position="686"/>
        <end position="705"/>
    </location>
</feature>
<evidence type="ECO:0000256" key="2">
    <source>
        <dbReference type="SAM" id="MobiDB-lite"/>
    </source>
</evidence>
<keyword evidence="1" id="KW-0175">Coiled coil</keyword>
<organism evidence="3 4">
    <name type="scientific">Ophiobolus disseminans</name>
    <dbReference type="NCBI Taxonomy" id="1469910"/>
    <lineage>
        <taxon>Eukaryota</taxon>
        <taxon>Fungi</taxon>
        <taxon>Dikarya</taxon>
        <taxon>Ascomycota</taxon>
        <taxon>Pezizomycotina</taxon>
        <taxon>Dothideomycetes</taxon>
        <taxon>Pleosporomycetidae</taxon>
        <taxon>Pleosporales</taxon>
        <taxon>Pleosporineae</taxon>
        <taxon>Phaeosphaeriaceae</taxon>
        <taxon>Ophiobolus</taxon>
    </lineage>
</organism>
<feature type="compositionally biased region" description="Basic and acidic residues" evidence="2">
    <location>
        <begin position="67"/>
        <end position="78"/>
    </location>
</feature>
<feature type="compositionally biased region" description="Basic and acidic residues" evidence="2">
    <location>
        <begin position="1"/>
        <end position="26"/>
    </location>
</feature>
<reference evidence="3" key="1">
    <citation type="journal article" date="2020" name="Stud. Mycol.">
        <title>101 Dothideomycetes genomes: a test case for predicting lifestyles and emergence of pathogens.</title>
        <authorList>
            <person name="Haridas S."/>
            <person name="Albert R."/>
            <person name="Binder M."/>
            <person name="Bloem J."/>
            <person name="Labutti K."/>
            <person name="Salamov A."/>
            <person name="Andreopoulos B."/>
            <person name="Baker S."/>
            <person name="Barry K."/>
            <person name="Bills G."/>
            <person name="Bluhm B."/>
            <person name="Cannon C."/>
            <person name="Castanera R."/>
            <person name="Culley D."/>
            <person name="Daum C."/>
            <person name="Ezra D."/>
            <person name="Gonzalez J."/>
            <person name="Henrissat B."/>
            <person name="Kuo A."/>
            <person name="Liang C."/>
            <person name="Lipzen A."/>
            <person name="Lutzoni F."/>
            <person name="Magnuson J."/>
            <person name="Mondo S."/>
            <person name="Nolan M."/>
            <person name="Ohm R."/>
            <person name="Pangilinan J."/>
            <person name="Park H.-J."/>
            <person name="Ramirez L."/>
            <person name="Alfaro M."/>
            <person name="Sun H."/>
            <person name="Tritt A."/>
            <person name="Yoshinaga Y."/>
            <person name="Zwiers L.-H."/>
            <person name="Turgeon B."/>
            <person name="Goodwin S."/>
            <person name="Spatafora J."/>
            <person name="Crous P."/>
            <person name="Grigoriev I."/>
        </authorList>
    </citation>
    <scope>NUCLEOTIDE SEQUENCE</scope>
    <source>
        <strain evidence="3">CBS 113818</strain>
    </source>
</reference>
<feature type="coiled-coil region" evidence="1">
    <location>
        <begin position="199"/>
        <end position="226"/>
    </location>
</feature>
<dbReference type="OrthoDB" id="3438382at2759"/>
<dbReference type="Gene3D" id="1.10.287.1490">
    <property type="match status" value="1"/>
</dbReference>
<proteinExistence type="predicted"/>
<feature type="region of interest" description="Disordered" evidence="2">
    <location>
        <begin position="1"/>
        <end position="135"/>
    </location>
</feature>
<keyword evidence="4" id="KW-1185">Reference proteome</keyword>
<protein>
    <submittedName>
        <fullName evidence="3">Uncharacterized protein</fullName>
    </submittedName>
</protein>
<name>A0A6A6ZZN8_9PLEO</name>
<feature type="compositionally biased region" description="Basic and acidic residues" evidence="2">
    <location>
        <begin position="694"/>
        <end position="704"/>
    </location>
</feature>
<evidence type="ECO:0000313" key="4">
    <source>
        <dbReference type="Proteomes" id="UP000799424"/>
    </source>
</evidence>